<protein>
    <recommendedName>
        <fullName evidence="6">Arabinose 5-phosphate isomerase</fullName>
        <shortName evidence="6">API</shortName>
        <ecNumber evidence="6">5.3.1.13</ecNumber>
    </recommendedName>
</protein>
<dbReference type="InterPro" id="IPR004800">
    <property type="entry name" value="KdsD/KpsF-type"/>
</dbReference>
<evidence type="ECO:0000256" key="3">
    <source>
        <dbReference type="ARBA" id="ARBA00022737"/>
    </source>
</evidence>
<dbReference type="PROSITE" id="PS51464">
    <property type="entry name" value="SIS"/>
    <property type="match status" value="1"/>
</dbReference>
<dbReference type="NCBIfam" id="TIGR00393">
    <property type="entry name" value="kpsF"/>
    <property type="match status" value="1"/>
</dbReference>
<evidence type="ECO:0000256" key="7">
    <source>
        <dbReference type="PIRSR" id="PIRSR004692-2"/>
    </source>
</evidence>
<dbReference type="CDD" id="cd05014">
    <property type="entry name" value="SIS_Kpsf"/>
    <property type="match status" value="1"/>
</dbReference>
<dbReference type="EMBL" id="LK931337">
    <property type="protein sequence ID" value="CDZ86586.1"/>
    <property type="molecule type" value="Genomic_DNA"/>
</dbReference>
<keyword evidence="4" id="KW-0448">Lipopolysaccharide biosynthesis</keyword>
<keyword evidence="3" id="KW-0677">Repeat</keyword>
<dbReference type="InterPro" id="IPR001347">
    <property type="entry name" value="SIS_dom"/>
</dbReference>
<dbReference type="PATRIC" id="fig|545.12.peg.4864"/>
<evidence type="ECO:0000256" key="6">
    <source>
        <dbReference type="PIRNR" id="PIRNR004692"/>
    </source>
</evidence>
<dbReference type="InterPro" id="IPR035474">
    <property type="entry name" value="SIS_Kpsf"/>
</dbReference>
<accession>A0A078LN76</accession>
<evidence type="ECO:0000256" key="2">
    <source>
        <dbReference type="ARBA" id="ARBA00011881"/>
    </source>
</evidence>
<dbReference type="Gene3D" id="3.40.50.10490">
    <property type="entry name" value="Glucose-6-phosphate isomerase like protein, domain 1"/>
    <property type="match status" value="1"/>
</dbReference>
<dbReference type="InterPro" id="IPR000644">
    <property type="entry name" value="CBS_dom"/>
</dbReference>
<feature type="site" description="Catalytically relevant" evidence="8">
    <location>
        <position position="111"/>
    </location>
</feature>
<dbReference type="GO" id="GO:0019146">
    <property type="term" value="F:arabinose-5-phosphate isomerase activity"/>
    <property type="evidence" value="ECO:0007669"/>
    <property type="project" value="UniProtKB-EC"/>
</dbReference>
<dbReference type="Gene3D" id="3.10.580.10">
    <property type="entry name" value="CBS-domain"/>
    <property type="match status" value="1"/>
</dbReference>
<evidence type="ECO:0000259" key="10">
    <source>
        <dbReference type="PROSITE" id="PS51371"/>
    </source>
</evidence>
<dbReference type="GO" id="GO:0046872">
    <property type="term" value="F:metal ion binding"/>
    <property type="evidence" value="ECO:0007669"/>
    <property type="project" value="UniProtKB-KW"/>
</dbReference>
<comment type="catalytic activity">
    <reaction evidence="6">
        <text>D-arabinose 5-phosphate = D-ribulose 5-phosphate</text>
        <dbReference type="Rhea" id="RHEA:23104"/>
        <dbReference type="ChEBI" id="CHEBI:57693"/>
        <dbReference type="ChEBI" id="CHEBI:58121"/>
        <dbReference type="EC" id="5.3.1.13"/>
    </reaction>
</comment>
<dbReference type="Pfam" id="PF01380">
    <property type="entry name" value="SIS"/>
    <property type="match status" value="1"/>
</dbReference>
<dbReference type="CDD" id="cd04604">
    <property type="entry name" value="CBS_pair_SIS_assoc"/>
    <property type="match status" value="1"/>
</dbReference>
<dbReference type="PANTHER" id="PTHR42745">
    <property type="match status" value="1"/>
</dbReference>
<dbReference type="FunFam" id="3.40.50.10490:FF:000011">
    <property type="entry name" value="Arabinose 5-phosphate isomerase"/>
    <property type="match status" value="1"/>
</dbReference>
<dbReference type="GO" id="GO:0009103">
    <property type="term" value="P:lipopolysaccharide biosynthetic process"/>
    <property type="evidence" value="ECO:0007669"/>
    <property type="project" value="UniProtKB-KW"/>
</dbReference>
<proteinExistence type="inferred from homology"/>
<dbReference type="SMART" id="SM00116">
    <property type="entry name" value="CBS"/>
    <property type="match status" value="2"/>
</dbReference>
<evidence type="ECO:0000256" key="5">
    <source>
        <dbReference type="ARBA" id="ARBA00023122"/>
    </source>
</evidence>
<comment type="similarity">
    <text evidence="1 6">Belongs to the SIS family. GutQ/KpsF subfamily.</text>
</comment>
<dbReference type="EC" id="5.3.1.13" evidence="6"/>
<keyword evidence="5 9" id="KW-0129">CBS domain</keyword>
<comment type="subunit">
    <text evidence="2">Homotetramer.</text>
</comment>
<evidence type="ECO:0000256" key="4">
    <source>
        <dbReference type="ARBA" id="ARBA00022985"/>
    </source>
</evidence>
<evidence type="ECO:0000256" key="9">
    <source>
        <dbReference type="PROSITE-ProRule" id="PRU00703"/>
    </source>
</evidence>
<keyword evidence="6 12" id="KW-0413">Isomerase</keyword>
<dbReference type="InterPro" id="IPR046348">
    <property type="entry name" value="SIS_dom_sf"/>
</dbReference>
<dbReference type="PANTHER" id="PTHR42745:SF1">
    <property type="entry name" value="ARABINOSE 5-PHOSPHATE ISOMERASE KDSD"/>
    <property type="match status" value="1"/>
</dbReference>
<feature type="binding site" evidence="7">
    <location>
        <position position="82"/>
    </location>
    <ligand>
        <name>Zn(2+)</name>
        <dbReference type="ChEBI" id="CHEBI:29105"/>
    </ligand>
</feature>
<keyword evidence="7" id="KW-0479">Metal-binding</keyword>
<dbReference type="SUPFAM" id="SSF53697">
    <property type="entry name" value="SIS domain"/>
    <property type="match status" value="1"/>
</dbReference>
<dbReference type="InterPro" id="IPR050986">
    <property type="entry name" value="GutQ/KpsF_isomerases"/>
</dbReference>
<evidence type="ECO:0000259" key="11">
    <source>
        <dbReference type="PROSITE" id="PS51464"/>
    </source>
</evidence>
<evidence type="ECO:0000313" key="12">
    <source>
        <dbReference type="EMBL" id="CDZ86586.1"/>
    </source>
</evidence>
<organism evidence="12">
    <name type="scientific">Citrobacter koseri</name>
    <name type="common">Citrobacter diversus</name>
    <dbReference type="NCBI Taxonomy" id="545"/>
    <lineage>
        <taxon>Bacteria</taxon>
        <taxon>Pseudomonadati</taxon>
        <taxon>Pseudomonadota</taxon>
        <taxon>Gammaproteobacteria</taxon>
        <taxon>Enterobacterales</taxon>
        <taxon>Enterobacteriaceae</taxon>
        <taxon>Citrobacter</taxon>
    </lineage>
</organism>
<evidence type="ECO:0000256" key="1">
    <source>
        <dbReference type="ARBA" id="ARBA00008165"/>
    </source>
</evidence>
<evidence type="ECO:0000256" key="8">
    <source>
        <dbReference type="PIRSR" id="PIRSR004692-3"/>
    </source>
</evidence>
<reference evidence="12" key="1">
    <citation type="submission" date="2014-06" db="EMBL/GenBank/DDBJ databases">
        <authorList>
            <person name="Urmite Genomes Urmite Genomes"/>
        </authorList>
    </citation>
    <scope>NUCLEOTIDE SEQUENCE</scope>
</reference>
<dbReference type="InterPro" id="IPR046342">
    <property type="entry name" value="CBS_dom_sf"/>
</dbReference>
<dbReference type="PIRSF" id="PIRSF004692">
    <property type="entry name" value="KdsD_KpsF"/>
    <property type="match status" value="1"/>
</dbReference>
<feature type="domain" description="CBS" evidence="10">
    <location>
        <begin position="277"/>
        <end position="332"/>
    </location>
</feature>
<feature type="site" description="Catalytically relevant" evidence="8">
    <location>
        <position position="152"/>
    </location>
</feature>
<sequence length="332" mass="35580">MPSVQHDASAGIITQARNILASEAQSLLDAIPTIGESFARAIRLLVDTRGRVIVTGMGKPGYIAHKISATLASTGTPSFYLHPAEAAHGDLGMVTSSDVILALSNSGETPEILVLLPVLKRIGLPIISLCGNENSTLAKHSDVFLSAAVKQESCPLNLAPTNSTTLSLSIGDAMAVILMNIRKFKKEDFAFYHPGGALGKRLLTTVRDIMKSGENCCAVDQSTSILDTLFAMTSCKTGAASVMDAHCELTGIVTDGDIRRYVMYNNLFLDNPVTEVMTSSPVWVYEDELVEVAIRKMEQNSPSPVSVLPVLNRDRKVTGIVNLTDMLKSGFL</sequence>
<dbReference type="AlphaFoldDB" id="A0A078LN76"/>
<feature type="domain" description="SIS" evidence="11">
    <location>
        <begin position="41"/>
        <end position="184"/>
    </location>
</feature>
<name>A0A078LN76_CITKO</name>
<dbReference type="PROSITE" id="PS51371">
    <property type="entry name" value="CBS"/>
    <property type="match status" value="1"/>
</dbReference>
<feature type="site" description="Catalytically relevant" evidence="8">
    <location>
        <position position="193"/>
    </location>
</feature>
<dbReference type="Pfam" id="PF00571">
    <property type="entry name" value="CBS"/>
    <property type="match status" value="1"/>
</dbReference>
<keyword evidence="7" id="KW-0862">Zinc</keyword>
<dbReference type="GO" id="GO:0097367">
    <property type="term" value="F:carbohydrate derivative binding"/>
    <property type="evidence" value="ECO:0007669"/>
    <property type="project" value="InterPro"/>
</dbReference>
<feature type="site" description="Catalytically relevant" evidence="8">
    <location>
        <position position="59"/>
    </location>
</feature>
<gene>
    <name evidence="12" type="ORF">BN1086_04837</name>
</gene>